<dbReference type="Proteomes" id="UP000290288">
    <property type="component" value="Unassembled WGS sequence"/>
</dbReference>
<dbReference type="Gene3D" id="3.30.465.10">
    <property type="match status" value="2"/>
</dbReference>
<evidence type="ECO:0000313" key="5">
    <source>
        <dbReference type="EMBL" id="RXW20646.1"/>
    </source>
</evidence>
<dbReference type="SUPFAM" id="SSF56176">
    <property type="entry name" value="FAD-binding/transporter-associated domain-like"/>
    <property type="match status" value="1"/>
</dbReference>
<dbReference type="GO" id="GO:0016491">
    <property type="term" value="F:oxidoreductase activity"/>
    <property type="evidence" value="ECO:0007669"/>
    <property type="project" value="UniProtKB-KW"/>
</dbReference>
<gene>
    <name evidence="5" type="ORF">EST38_g5209</name>
</gene>
<dbReference type="STRING" id="2316362.A0A4Q2DMR6"/>
<dbReference type="InterPro" id="IPR036318">
    <property type="entry name" value="FAD-bd_PCMH-like_sf"/>
</dbReference>
<dbReference type="GO" id="GO:0071949">
    <property type="term" value="F:FAD binding"/>
    <property type="evidence" value="ECO:0007669"/>
    <property type="project" value="InterPro"/>
</dbReference>
<dbReference type="InterPro" id="IPR050432">
    <property type="entry name" value="FAD-linked_Oxidoreductases_BP"/>
</dbReference>
<dbReference type="InterPro" id="IPR006094">
    <property type="entry name" value="Oxid_FAD_bind_N"/>
</dbReference>
<evidence type="ECO:0000256" key="3">
    <source>
        <dbReference type="SAM" id="SignalP"/>
    </source>
</evidence>
<evidence type="ECO:0000256" key="1">
    <source>
        <dbReference type="ARBA" id="ARBA00005466"/>
    </source>
</evidence>
<dbReference type="AlphaFoldDB" id="A0A4Q2DMR6"/>
<evidence type="ECO:0000256" key="2">
    <source>
        <dbReference type="ARBA" id="ARBA00023002"/>
    </source>
</evidence>
<dbReference type="PANTHER" id="PTHR13878:SF97">
    <property type="entry name" value="ISOAMYL ALCOHOL OXIDASE"/>
    <property type="match status" value="1"/>
</dbReference>
<feature type="chain" id="PRO_5020245399" description="FAD-binding PCMH-type domain-containing protein" evidence="3">
    <location>
        <begin position="33"/>
        <end position="607"/>
    </location>
</feature>
<evidence type="ECO:0000259" key="4">
    <source>
        <dbReference type="PROSITE" id="PS51387"/>
    </source>
</evidence>
<dbReference type="PANTHER" id="PTHR13878">
    <property type="entry name" value="GULONOLACTONE OXIDASE"/>
    <property type="match status" value="1"/>
</dbReference>
<dbReference type="InterPro" id="IPR016166">
    <property type="entry name" value="FAD-bd_PCMH"/>
</dbReference>
<accession>A0A4Q2DMR6</accession>
<evidence type="ECO:0000313" key="6">
    <source>
        <dbReference type="Proteomes" id="UP000290288"/>
    </source>
</evidence>
<dbReference type="EMBL" id="SDEE01000139">
    <property type="protein sequence ID" value="RXW20646.1"/>
    <property type="molecule type" value="Genomic_DNA"/>
</dbReference>
<dbReference type="PROSITE" id="PS51387">
    <property type="entry name" value="FAD_PCMH"/>
    <property type="match status" value="1"/>
</dbReference>
<keyword evidence="2" id="KW-0560">Oxidoreductase</keyword>
<keyword evidence="3" id="KW-0732">Signal</keyword>
<dbReference type="OrthoDB" id="9983560at2759"/>
<feature type="signal peptide" evidence="3">
    <location>
        <begin position="1"/>
        <end position="32"/>
    </location>
</feature>
<comment type="similarity">
    <text evidence="1">Belongs to the oxygen-dependent FAD-linked oxidoreductase family.</text>
</comment>
<proteinExistence type="inferred from homology"/>
<feature type="domain" description="FAD-binding PCMH-type" evidence="4">
    <location>
        <begin position="152"/>
        <end position="334"/>
    </location>
</feature>
<sequence length="607" mass="66285">MKRSSLFNATLLRAVASVALFLSFSSVPVSNAQDALDSTASVETEPSILTRNGQRYACKCYPGEKCYPAGAAWTRFNATVGGNLQLALPPGAPCYNTLGEINTFDQAKCNQVQTNWGDEQWNTDHPTSNLWTYWTNDTCLPFPTSPSSSCTRGYYGDYVVLARTASHIKSTVDFARTHNLRLVIRNTGHDFMGRSTGYGALILNTHSFKTAEFTKRYTGPGGWRGGAVKVGAGIQGRELMRLASQQKPPVVFIGGECPTVGFAGGYIQGGGHGPLATFYGMAADQALAFEVVTASGQIIDVNSQSNSDLFWALKGGGPSTFAAIISVTVKTFPDLPAAAVVLDINSTHTTDLEVFWKGVNAFHTLSNRYVENGLFVYYELFPLRLHVQPFVGPNMTKAQIDAVVKPLLDQLDKEKVPYTSFSKEFPTFFDLYTDIFEDEGSGNSALVGGRLYTRKDIAQRAPQINAAQRLAIEQGAFIIGHIVGPGTGLPKVDNAVHPKWREASSFSITSYAVAGNATLQEKATAQNVVTNVIGKALRDASPNGAAYVNEGDLEEPNWQEAYWGSNYRRLYRLKQVWDPKGLFYARTTPGTEDWDVIDTNTRLCKKL</sequence>
<dbReference type="Pfam" id="PF08031">
    <property type="entry name" value="BBE"/>
    <property type="match status" value="1"/>
</dbReference>
<dbReference type="InterPro" id="IPR012951">
    <property type="entry name" value="BBE"/>
</dbReference>
<reference evidence="5 6" key="1">
    <citation type="submission" date="2019-01" db="EMBL/GenBank/DDBJ databases">
        <title>Draft genome sequence of Psathyrella aberdarensis IHI B618.</title>
        <authorList>
            <person name="Buettner E."/>
            <person name="Kellner H."/>
        </authorList>
    </citation>
    <scope>NUCLEOTIDE SEQUENCE [LARGE SCALE GENOMIC DNA]</scope>
    <source>
        <strain evidence="5 6">IHI B618</strain>
    </source>
</reference>
<dbReference type="InterPro" id="IPR016169">
    <property type="entry name" value="FAD-bd_PCMH_sub2"/>
</dbReference>
<protein>
    <recommendedName>
        <fullName evidence="4">FAD-binding PCMH-type domain-containing protein</fullName>
    </recommendedName>
</protein>
<organism evidence="5 6">
    <name type="scientific">Candolleomyces aberdarensis</name>
    <dbReference type="NCBI Taxonomy" id="2316362"/>
    <lineage>
        <taxon>Eukaryota</taxon>
        <taxon>Fungi</taxon>
        <taxon>Dikarya</taxon>
        <taxon>Basidiomycota</taxon>
        <taxon>Agaricomycotina</taxon>
        <taxon>Agaricomycetes</taxon>
        <taxon>Agaricomycetidae</taxon>
        <taxon>Agaricales</taxon>
        <taxon>Agaricineae</taxon>
        <taxon>Psathyrellaceae</taxon>
        <taxon>Candolleomyces</taxon>
    </lineage>
</organism>
<name>A0A4Q2DMR6_9AGAR</name>
<dbReference type="Pfam" id="PF01565">
    <property type="entry name" value="FAD_binding_4"/>
    <property type="match status" value="1"/>
</dbReference>
<comment type="caution">
    <text evidence="5">The sequence shown here is derived from an EMBL/GenBank/DDBJ whole genome shotgun (WGS) entry which is preliminary data.</text>
</comment>
<keyword evidence="6" id="KW-1185">Reference proteome</keyword>